<organism evidence="1 2">
    <name type="scientific">Echinicola strongylocentroti</name>
    <dbReference type="NCBI Taxonomy" id="1795355"/>
    <lineage>
        <taxon>Bacteria</taxon>
        <taxon>Pseudomonadati</taxon>
        <taxon>Bacteroidota</taxon>
        <taxon>Cytophagia</taxon>
        <taxon>Cytophagales</taxon>
        <taxon>Cyclobacteriaceae</taxon>
        <taxon>Echinicola</taxon>
    </lineage>
</organism>
<keyword evidence="2" id="KW-1185">Reference proteome</keyword>
<gene>
    <name evidence="1" type="ORF">DN752_14495</name>
</gene>
<dbReference type="KEGG" id="est:DN752_14495"/>
<reference evidence="1 2" key="1">
    <citation type="submission" date="2018-06" db="EMBL/GenBank/DDBJ databases">
        <title>Echinicola strongylocentroti sp. nov., isolated from a sea urchin Strongylocentrotus intermedius.</title>
        <authorList>
            <person name="Bae S.S."/>
        </authorList>
    </citation>
    <scope>NUCLEOTIDE SEQUENCE [LARGE SCALE GENOMIC DNA]</scope>
    <source>
        <strain evidence="1 2">MEBiC08714</strain>
    </source>
</reference>
<proteinExistence type="predicted"/>
<protein>
    <submittedName>
        <fullName evidence="1">Uncharacterized protein</fullName>
    </submittedName>
</protein>
<dbReference type="EMBL" id="CP030041">
    <property type="protein sequence ID" value="AWW31234.1"/>
    <property type="molecule type" value="Genomic_DNA"/>
</dbReference>
<dbReference type="Gene3D" id="1.50.10.20">
    <property type="match status" value="1"/>
</dbReference>
<accession>A0A2Z4IJU3</accession>
<dbReference type="RefSeq" id="WP_112784611.1">
    <property type="nucleotide sequence ID" value="NZ_CP030041.1"/>
</dbReference>
<dbReference type="Proteomes" id="UP000248688">
    <property type="component" value="Chromosome"/>
</dbReference>
<evidence type="ECO:0000313" key="1">
    <source>
        <dbReference type="EMBL" id="AWW31234.1"/>
    </source>
</evidence>
<dbReference type="OrthoDB" id="6313827at2"/>
<name>A0A2Z4IJU3_9BACT</name>
<sequence length="355" mass="40337">MIDYLHLNTSFSDNLGLINGKSASILYFSSLEDPFYAEDIAYSFLEELLGQVNVASLLDYGNGFAGIGSLINYLHQKELLEESPFELFSEPEDTLIKVLFGARCHEITLSEGLPGIGMYFLFRLRDSGLPEDSFQAMRYKEAIIATIDQLNHLLKRMPQEKLAEYDLSIWHGWSGVYLYLLQAKRLGYVKEKIAELTLQVRKIMVGMLGTAKVSWMHLEAWFTLFQDPDTWQNEVMADRLEQYLQQIKSEPVDFYNAAFYALLLRLLGEATGAASASDQLENFVRKKLDEIPLSRLFSADPRTGAIPMGLDRGLVGTALPLHSLETGNWEWLELLGIGEMQYEKLGKKSVMKNFE</sequence>
<dbReference type="SUPFAM" id="SSF158745">
    <property type="entry name" value="LanC-like"/>
    <property type="match status" value="1"/>
</dbReference>
<dbReference type="AlphaFoldDB" id="A0A2Z4IJU3"/>
<evidence type="ECO:0000313" key="2">
    <source>
        <dbReference type="Proteomes" id="UP000248688"/>
    </source>
</evidence>